<evidence type="ECO:0000259" key="9">
    <source>
        <dbReference type="PROSITE" id="PS50263"/>
    </source>
</evidence>
<keyword evidence="10" id="KW-1185">Reference proteome</keyword>
<dbReference type="SUPFAM" id="SSF56317">
    <property type="entry name" value="Carbon-nitrogen hydrolase"/>
    <property type="match status" value="1"/>
</dbReference>
<protein>
    <recommendedName>
        <fullName evidence="5">Omega-amidase NIT2</fullName>
        <ecNumber evidence="4">3.5.1.3</ecNumber>
    </recommendedName>
    <alternativeName>
        <fullName evidence="6">Nitrilase homolog 2</fullName>
    </alternativeName>
</protein>
<evidence type="ECO:0000313" key="11">
    <source>
        <dbReference type="RefSeq" id="XP_019777705.1"/>
    </source>
</evidence>
<evidence type="ECO:0000256" key="6">
    <source>
        <dbReference type="ARBA" id="ARBA00041576"/>
    </source>
</evidence>
<dbReference type="InterPro" id="IPR036526">
    <property type="entry name" value="C-N_Hydrolase_sf"/>
</dbReference>
<dbReference type="FunCoup" id="A0A2U4A9P6">
    <property type="interactions" value="1821"/>
</dbReference>
<accession>A0A2U4A9P6</accession>
<dbReference type="PANTHER" id="PTHR23088">
    <property type="entry name" value="NITRILASE-RELATED"/>
    <property type="match status" value="1"/>
</dbReference>
<dbReference type="GO" id="GO:0006107">
    <property type="term" value="P:oxaloacetate metabolic process"/>
    <property type="evidence" value="ECO:0007669"/>
    <property type="project" value="TreeGrafter"/>
</dbReference>
<dbReference type="InterPro" id="IPR045254">
    <property type="entry name" value="Nit1/2_C-N_Hydrolase"/>
</dbReference>
<reference evidence="11" key="1">
    <citation type="submission" date="2025-08" db="UniProtKB">
        <authorList>
            <consortium name="RefSeq"/>
        </authorList>
    </citation>
    <scope>IDENTIFICATION</scope>
    <source>
        <tissue evidence="11">Spleen</tissue>
    </source>
</reference>
<comment type="catalytic activity">
    <reaction evidence="3">
        <text>2-oxoglutaramate + H2O = 2-oxoglutarate + NH4(+)</text>
        <dbReference type="Rhea" id="RHEA:32963"/>
        <dbReference type="ChEBI" id="CHEBI:15377"/>
        <dbReference type="ChEBI" id="CHEBI:16769"/>
        <dbReference type="ChEBI" id="CHEBI:16810"/>
        <dbReference type="ChEBI" id="CHEBI:28938"/>
        <dbReference type="EC" id="3.5.1.3"/>
    </reaction>
    <physiologicalReaction direction="left-to-right" evidence="3">
        <dbReference type="Rhea" id="RHEA:32964"/>
    </physiologicalReaction>
</comment>
<dbReference type="STRING" id="9739.ENSTTRP00000007745"/>
<dbReference type="EC" id="3.5.1.3" evidence="4"/>
<comment type="similarity">
    <text evidence="1">Belongs to the carbon-nitrogen hydrolase superfamily. NIT1/NIT2 family.</text>
</comment>
<feature type="region of interest" description="Disordered" evidence="8">
    <location>
        <begin position="77"/>
        <end position="159"/>
    </location>
</feature>
<gene>
    <name evidence="11" type="primary">NIT2</name>
</gene>
<dbReference type="InterPro" id="IPR003010">
    <property type="entry name" value="C-N_Hydrolase"/>
</dbReference>
<feature type="domain" description="CN hydrolase" evidence="9">
    <location>
        <begin position="181"/>
        <end position="425"/>
    </location>
</feature>
<dbReference type="Proteomes" id="UP000245320">
    <property type="component" value="Chromosome 4"/>
</dbReference>
<evidence type="ECO:0000256" key="7">
    <source>
        <dbReference type="ARBA" id="ARBA00048745"/>
    </source>
</evidence>
<dbReference type="Gene3D" id="3.60.110.10">
    <property type="entry name" value="Carbon-nitrogen hydrolase"/>
    <property type="match status" value="1"/>
</dbReference>
<evidence type="ECO:0000256" key="2">
    <source>
        <dbReference type="ARBA" id="ARBA00022801"/>
    </source>
</evidence>
<evidence type="ECO:0000256" key="5">
    <source>
        <dbReference type="ARBA" id="ARBA00039599"/>
    </source>
</evidence>
<dbReference type="GO" id="GO:0006541">
    <property type="term" value="P:glutamine metabolic process"/>
    <property type="evidence" value="ECO:0007669"/>
    <property type="project" value="TreeGrafter"/>
</dbReference>
<feature type="compositionally biased region" description="Gly residues" evidence="8">
    <location>
        <begin position="113"/>
        <end position="129"/>
    </location>
</feature>
<comment type="catalytic activity">
    <reaction evidence="7">
        <text>2-oxosuccinamate + H2O = oxaloacetate + NH4(+)</text>
        <dbReference type="Rhea" id="RHEA:59412"/>
        <dbReference type="ChEBI" id="CHEBI:15377"/>
        <dbReference type="ChEBI" id="CHEBI:16452"/>
        <dbReference type="ChEBI" id="CHEBI:28938"/>
        <dbReference type="ChEBI" id="CHEBI:57735"/>
        <dbReference type="EC" id="3.5.1.3"/>
    </reaction>
    <physiologicalReaction direction="left-to-right" evidence="7">
        <dbReference type="Rhea" id="RHEA:59413"/>
    </physiologicalReaction>
</comment>
<dbReference type="PROSITE" id="PS50263">
    <property type="entry name" value="CN_HYDROLASE"/>
    <property type="match status" value="1"/>
</dbReference>
<keyword evidence="2" id="KW-0378">Hydrolase</keyword>
<dbReference type="PANTHER" id="PTHR23088:SF30">
    <property type="entry name" value="OMEGA-AMIDASE NIT2"/>
    <property type="match status" value="1"/>
</dbReference>
<dbReference type="OrthoDB" id="10250282at2759"/>
<dbReference type="InParanoid" id="A0A2U4A9P6"/>
<proteinExistence type="inferred from homology"/>
<dbReference type="GO" id="GO:0005739">
    <property type="term" value="C:mitochondrion"/>
    <property type="evidence" value="ECO:0007669"/>
    <property type="project" value="TreeGrafter"/>
</dbReference>
<dbReference type="RefSeq" id="XP_019777705.1">
    <property type="nucleotide sequence ID" value="XM_019922146.2"/>
</dbReference>
<dbReference type="GO" id="GO:0050152">
    <property type="term" value="F:omega-amidase activity"/>
    <property type="evidence" value="ECO:0007669"/>
    <property type="project" value="UniProtKB-EC"/>
</dbReference>
<dbReference type="AlphaFoldDB" id="A0A2U4A9P6"/>
<dbReference type="Pfam" id="PF00795">
    <property type="entry name" value="CN_hydrolase"/>
    <property type="match status" value="1"/>
</dbReference>
<evidence type="ECO:0000313" key="10">
    <source>
        <dbReference type="Proteomes" id="UP000245320"/>
    </source>
</evidence>
<evidence type="ECO:0000256" key="8">
    <source>
        <dbReference type="SAM" id="MobiDB-lite"/>
    </source>
</evidence>
<name>A0A2U4A9P6_TURTR</name>
<evidence type="ECO:0000256" key="1">
    <source>
        <dbReference type="ARBA" id="ARBA00010613"/>
    </source>
</evidence>
<evidence type="ECO:0000256" key="4">
    <source>
        <dbReference type="ARBA" id="ARBA00039118"/>
    </source>
</evidence>
<sequence>MEVFEACWKENTLSAETAGQETRRGGAGRGRILGRCGTAPRGAGAVTHRPPFRLRCQSCFLAEPWLVSSAAARARAGGRLRARRRRTVSPAQPLASASCPRRAHGLPCSSGRRAGGPSGEAGGRGQGGEGRPRSTARCTSGIPGFREGRRGRGSVGPACRKGPRLTSHWACVKRKAEIPAFRLALIQLQVSSVKSDNLTRACGLIWEAAKQGAKIVSLPECFNSPYGTKYFPEYAEKIPGDSTQKLSEVAKKCSIYVIGGSIPEEDAGKLYNTCAVFGPDGTLLVKHRKLHLFDIDVPGKITFQESKTLSPGDSFSTFDTPYCRVGLGICYDIRFAELAQIYAQRGCQLLVYPAAFNLTTGPAHWELLQRGRAVDNQVYVATASPARDDKASYVAWGHSTVVSPWGEVLVKAGTEEMIVYSDIDLKKLAEIRQQIPIFSQKRSDLYAVEAKKP</sequence>
<evidence type="ECO:0000256" key="3">
    <source>
        <dbReference type="ARBA" id="ARBA00036637"/>
    </source>
</evidence>
<feature type="compositionally biased region" description="Basic residues" evidence="8">
    <location>
        <begin position="77"/>
        <end position="87"/>
    </location>
</feature>
<dbReference type="FunFam" id="3.60.110.10:FF:000002">
    <property type="entry name" value="Nitrilase family member 2"/>
    <property type="match status" value="1"/>
</dbReference>
<organism evidence="10 11">
    <name type="scientific">Tursiops truncatus</name>
    <name type="common">Atlantic bottle-nosed dolphin</name>
    <name type="synonym">Delphinus truncatus</name>
    <dbReference type="NCBI Taxonomy" id="9739"/>
    <lineage>
        <taxon>Eukaryota</taxon>
        <taxon>Metazoa</taxon>
        <taxon>Chordata</taxon>
        <taxon>Craniata</taxon>
        <taxon>Vertebrata</taxon>
        <taxon>Euteleostomi</taxon>
        <taxon>Mammalia</taxon>
        <taxon>Eutheria</taxon>
        <taxon>Laurasiatheria</taxon>
        <taxon>Artiodactyla</taxon>
        <taxon>Whippomorpha</taxon>
        <taxon>Cetacea</taxon>
        <taxon>Odontoceti</taxon>
        <taxon>Delphinidae</taxon>
        <taxon>Tursiops</taxon>
    </lineage>
</organism>
<dbReference type="CTD" id="56954"/>
<dbReference type="GO" id="GO:0006528">
    <property type="term" value="P:asparagine metabolic process"/>
    <property type="evidence" value="ECO:0007669"/>
    <property type="project" value="TreeGrafter"/>
</dbReference>
<dbReference type="CDD" id="cd07572">
    <property type="entry name" value="nit"/>
    <property type="match status" value="1"/>
</dbReference>